<dbReference type="GO" id="GO:0015188">
    <property type="term" value="F:L-isoleucine transmembrane transporter activity"/>
    <property type="evidence" value="ECO:0007669"/>
    <property type="project" value="TreeGrafter"/>
</dbReference>
<evidence type="ECO:0000256" key="9">
    <source>
        <dbReference type="ARBA" id="ARBA00037998"/>
    </source>
</evidence>
<evidence type="ECO:0000313" key="19">
    <source>
        <dbReference type="Proteomes" id="UP000318529"/>
    </source>
</evidence>
<dbReference type="GO" id="GO:1903806">
    <property type="term" value="P:L-isoleucine import across plasma membrane"/>
    <property type="evidence" value="ECO:0007669"/>
    <property type="project" value="TreeGrafter"/>
</dbReference>
<dbReference type="GO" id="GO:0042941">
    <property type="term" value="P:D-alanine transmembrane transport"/>
    <property type="evidence" value="ECO:0007669"/>
    <property type="project" value="TreeGrafter"/>
</dbReference>
<feature type="transmembrane region" description="Helical" evidence="10">
    <location>
        <begin position="45"/>
        <end position="61"/>
    </location>
</feature>
<dbReference type="PANTHER" id="PTHR11795:SF371">
    <property type="entry name" value="HIGH-AFFINITY BRANCHED-CHAIN AMINO ACID TRANSPORT SYSTEM PERMEASE PROTEIN LIVH"/>
    <property type="match status" value="1"/>
</dbReference>
<evidence type="ECO:0000256" key="8">
    <source>
        <dbReference type="ARBA" id="ARBA00023136"/>
    </source>
</evidence>
<dbReference type="GO" id="GO:0015808">
    <property type="term" value="P:L-alanine transport"/>
    <property type="evidence" value="ECO:0007669"/>
    <property type="project" value="TreeGrafter"/>
</dbReference>
<keyword evidence="3" id="KW-1003">Cell membrane</keyword>
<keyword evidence="7 10" id="KW-1133">Transmembrane helix</keyword>
<dbReference type="KEGG" id="abf:AMK58_25785"/>
<keyword evidence="5 10" id="KW-0812">Transmembrane</keyword>
<dbReference type="Proteomes" id="UP001277471">
    <property type="component" value="Unassembled WGS sequence"/>
</dbReference>
<feature type="transmembrane region" description="Helical" evidence="10">
    <location>
        <begin position="244"/>
        <end position="268"/>
    </location>
</feature>
<protein>
    <submittedName>
        <fullName evidence="15">Amino acid/amide ABC transporter membrane protein 1 (HAAT family)</fullName>
    </submittedName>
    <submittedName>
        <fullName evidence="12">Branched-chain amino acid ABC transporter permease</fullName>
    </submittedName>
</protein>
<evidence type="ECO:0000256" key="4">
    <source>
        <dbReference type="ARBA" id="ARBA00022519"/>
    </source>
</evidence>
<dbReference type="InterPro" id="IPR001851">
    <property type="entry name" value="ABC_transp_permease"/>
</dbReference>
<evidence type="ECO:0000313" key="17">
    <source>
        <dbReference type="Proteomes" id="UP000298693"/>
    </source>
</evidence>
<dbReference type="InterPro" id="IPR052157">
    <property type="entry name" value="BCAA_transport_permease"/>
</dbReference>
<keyword evidence="12" id="KW-0614">Plasmid</keyword>
<feature type="transmembrane region" description="Helical" evidence="10">
    <location>
        <begin position="107"/>
        <end position="128"/>
    </location>
</feature>
<evidence type="ECO:0000256" key="3">
    <source>
        <dbReference type="ARBA" id="ARBA00022475"/>
    </source>
</evidence>
<comment type="subcellular location">
    <subcellularLocation>
        <location evidence="1">Cell membrane</location>
        <topology evidence="1">Multi-pass membrane protein</topology>
    </subcellularLocation>
</comment>
<dbReference type="GeneID" id="56448755"/>
<reference evidence="15 19" key="3">
    <citation type="submission" date="2019-06" db="EMBL/GenBank/DDBJ databases">
        <title>Genomic Encyclopedia of Type Strains, Phase IV (KMG-V): Genome sequencing to study the core and pangenomes of soil and plant-associated prokaryotes.</title>
        <authorList>
            <person name="Whitman W."/>
        </authorList>
    </citation>
    <scope>NUCLEOTIDE SEQUENCE [LARGE SCALE GENOMIC DNA]</scope>
    <source>
        <strain evidence="15 19">BR 11650</strain>
    </source>
</reference>
<name>A0A0N7I973_AZOBR</name>
<dbReference type="Proteomes" id="UP000318529">
    <property type="component" value="Unassembled WGS sequence"/>
</dbReference>
<keyword evidence="6" id="KW-0029">Amino-acid transport</keyword>
<gene>
    <name evidence="12" type="ORF">CHT98_30510</name>
    <name evidence="13" type="ORF">D3868_31455</name>
    <name evidence="14" type="ORF">D3869_28950</name>
    <name evidence="15" type="ORF">FBZ83_114123</name>
    <name evidence="11" type="ORF">SIM66_05735</name>
</gene>
<evidence type="ECO:0000313" key="16">
    <source>
        <dbReference type="Proteomes" id="UP000215367"/>
    </source>
</evidence>
<evidence type="ECO:0000256" key="7">
    <source>
        <dbReference type="ARBA" id="ARBA00022989"/>
    </source>
</evidence>
<dbReference type="AlphaFoldDB" id="A0A0N7I973"/>
<evidence type="ECO:0000313" key="18">
    <source>
        <dbReference type="Proteomes" id="UP000298774"/>
    </source>
</evidence>
<dbReference type="EMBL" id="JAWXYC010000002">
    <property type="protein sequence ID" value="MDX5950695.1"/>
    <property type="molecule type" value="Genomic_DNA"/>
</dbReference>
<reference evidence="11 20" key="4">
    <citation type="submission" date="2023-11" db="EMBL/GenBank/DDBJ databases">
        <title>MicrobeMod: A computational toolkit for identifying prokaryotic methylation and restriction-modification with nanopore sequencing.</title>
        <authorList>
            <person name="Crits-Christoph A."/>
            <person name="Kang S.C."/>
            <person name="Lee H."/>
            <person name="Ostrov N."/>
        </authorList>
    </citation>
    <scope>NUCLEOTIDE SEQUENCE [LARGE SCALE GENOMIC DNA]</scope>
    <source>
        <strain evidence="11 20">ATCC 29145</strain>
    </source>
</reference>
<feature type="transmembrane region" description="Helical" evidence="10">
    <location>
        <begin position="67"/>
        <end position="87"/>
    </location>
</feature>
<evidence type="ECO:0000256" key="2">
    <source>
        <dbReference type="ARBA" id="ARBA00022448"/>
    </source>
</evidence>
<evidence type="ECO:0000313" key="20">
    <source>
        <dbReference type="Proteomes" id="UP001277471"/>
    </source>
</evidence>
<geneLocation type="plasmid" evidence="12">
    <name>unnamed</name>
</geneLocation>
<dbReference type="Proteomes" id="UP000215367">
    <property type="component" value="Unassembled WGS sequence"/>
</dbReference>
<dbReference type="Pfam" id="PF02653">
    <property type="entry name" value="BPD_transp_2"/>
    <property type="match status" value="1"/>
</dbReference>
<dbReference type="EMBL" id="VITH01000014">
    <property type="protein sequence ID" value="TWA77792.1"/>
    <property type="molecule type" value="Genomic_DNA"/>
</dbReference>
<proteinExistence type="inferred from homology"/>
<dbReference type="PANTHER" id="PTHR11795">
    <property type="entry name" value="BRANCHED-CHAIN AMINO ACID TRANSPORT SYSTEM PERMEASE PROTEIN LIVH"/>
    <property type="match status" value="1"/>
</dbReference>
<evidence type="ECO:0000313" key="14">
    <source>
        <dbReference type="EMBL" id="QCO19258.1"/>
    </source>
</evidence>
<reference evidence="17 18" key="2">
    <citation type="submission" date="2018-09" db="EMBL/GenBank/DDBJ databases">
        <title>Whole genome based analysis of evolution and adaptive divergence in Indian and Brazilian strains of Azospirillum brasilense.</title>
        <authorList>
            <person name="Singh C."/>
            <person name="Tripathi A.K."/>
        </authorList>
    </citation>
    <scope>NUCLEOTIDE SEQUENCE [LARGE SCALE GENOMIC DNA]</scope>
    <source>
        <strain evidence="13 18">MTCC4038</strain>
        <strain evidence="14 17">MTCC4039</strain>
        <plasmid evidence="17 18">p4</plasmid>
    </source>
</reference>
<dbReference type="GO" id="GO:0005304">
    <property type="term" value="F:L-valine transmembrane transporter activity"/>
    <property type="evidence" value="ECO:0007669"/>
    <property type="project" value="TreeGrafter"/>
</dbReference>
<dbReference type="GO" id="GO:0015190">
    <property type="term" value="F:L-leucine transmembrane transporter activity"/>
    <property type="evidence" value="ECO:0007669"/>
    <property type="project" value="TreeGrafter"/>
</dbReference>
<reference evidence="12 16" key="1">
    <citation type="submission" date="2017-07" db="EMBL/GenBank/DDBJ databases">
        <title>Whole genome sequence of Azospirillum brasilense 2A1, a potential biofertilizer strain.</title>
        <authorList>
            <person name="Fontana C.A."/>
            <person name="Toffoli L.M."/>
            <person name="Salazar S.M."/>
            <person name="Puglisi E."/>
            <person name="Pedraza R."/>
            <person name="Bassi D."/>
            <person name="Cocconcelli P.S."/>
        </authorList>
    </citation>
    <scope>NUCLEOTIDE SEQUENCE [LARGE SCALE GENOMIC DNA]</scope>
    <source>
        <strain evidence="12 16">2A1</strain>
        <plasmid evidence="12">unnamed</plasmid>
    </source>
</reference>
<comment type="similarity">
    <text evidence="9">Belongs to the binding-protein-dependent transport system permease family. LivHM subfamily.</text>
</comment>
<dbReference type="EMBL" id="CP032343">
    <property type="protein sequence ID" value="QCO13509.1"/>
    <property type="molecule type" value="Genomic_DNA"/>
</dbReference>
<keyword evidence="8 10" id="KW-0472">Membrane</keyword>
<feature type="transmembrane region" description="Helical" evidence="10">
    <location>
        <begin position="280"/>
        <end position="298"/>
    </location>
</feature>
<keyword evidence="4" id="KW-0997">Cell inner membrane</keyword>
<accession>A0A0N7I973</accession>
<dbReference type="GO" id="GO:0005886">
    <property type="term" value="C:plasma membrane"/>
    <property type="evidence" value="ECO:0007669"/>
    <property type="project" value="UniProtKB-SubCell"/>
</dbReference>
<evidence type="ECO:0000256" key="1">
    <source>
        <dbReference type="ARBA" id="ARBA00004651"/>
    </source>
</evidence>
<dbReference type="RefSeq" id="WP_059399728.1">
    <property type="nucleotide sequence ID" value="NZ_CP012917.1"/>
</dbReference>
<sequence>MVFDVFFLQQVINGLSIGCVYALMAIGFTLIFGVLNVVNFAHGEVYTIGAFVGLMVITAMAPPLLAVVPLVLAVGAVSGVGLERIAFRPFRRFTDEASQKSRAMREATLLSSLAVSIVTREIMMHIFGGDMQGIPSGYLLQQPVAIGPVMVASGSLVIFATSAVMLGALQFLLYRTQTGLGIRAVSNNQLGARYVGINTDRTIVTTFAVGSMLGATAGILVGLYDGAISPHMGFAPGVKAFVAMVMGGLSSIPGAVACALLLGVSESIATEFLSSGWKDLITYSLLVITLVFFPQGLFGHGRERA</sequence>
<feature type="transmembrane region" description="Helical" evidence="10">
    <location>
        <begin position="203"/>
        <end position="224"/>
    </location>
</feature>
<keyword evidence="20" id="KW-1185">Reference proteome</keyword>
<evidence type="ECO:0000256" key="5">
    <source>
        <dbReference type="ARBA" id="ARBA00022692"/>
    </source>
</evidence>
<evidence type="ECO:0000313" key="15">
    <source>
        <dbReference type="EMBL" id="TWA77792.1"/>
    </source>
</evidence>
<dbReference type="Proteomes" id="UP000298693">
    <property type="component" value="Plasmid p4"/>
</dbReference>
<feature type="transmembrane region" description="Helical" evidence="10">
    <location>
        <begin position="148"/>
        <end position="173"/>
    </location>
</feature>
<evidence type="ECO:0000313" key="12">
    <source>
        <dbReference type="EMBL" id="OYD80556.1"/>
    </source>
</evidence>
<dbReference type="EMBL" id="CP032348">
    <property type="protein sequence ID" value="QCO19258.1"/>
    <property type="molecule type" value="Genomic_DNA"/>
</dbReference>
<geneLocation type="plasmid" evidence="13 18">
    <name>p4</name>
</geneLocation>
<evidence type="ECO:0000313" key="11">
    <source>
        <dbReference type="EMBL" id="MDX5950695.1"/>
    </source>
</evidence>
<keyword evidence="2" id="KW-0813">Transport</keyword>
<evidence type="ECO:0000256" key="10">
    <source>
        <dbReference type="SAM" id="Phobius"/>
    </source>
</evidence>
<evidence type="ECO:0000313" key="13">
    <source>
        <dbReference type="EMBL" id="QCO13509.1"/>
    </source>
</evidence>
<organism evidence="12 16">
    <name type="scientific">Azospirillum brasilense</name>
    <dbReference type="NCBI Taxonomy" id="192"/>
    <lineage>
        <taxon>Bacteria</taxon>
        <taxon>Pseudomonadati</taxon>
        <taxon>Pseudomonadota</taxon>
        <taxon>Alphaproteobacteria</taxon>
        <taxon>Rhodospirillales</taxon>
        <taxon>Azospirillaceae</taxon>
        <taxon>Azospirillum</taxon>
    </lineage>
</organism>
<dbReference type="CDD" id="cd06582">
    <property type="entry name" value="TM_PBP1_LivH_like"/>
    <property type="match status" value="1"/>
</dbReference>
<dbReference type="EMBL" id="NOWT01000051">
    <property type="protein sequence ID" value="OYD80556.1"/>
    <property type="molecule type" value="Genomic_DNA"/>
</dbReference>
<dbReference type="Proteomes" id="UP000298774">
    <property type="component" value="Plasmid p4"/>
</dbReference>
<dbReference type="GO" id="GO:0015192">
    <property type="term" value="F:L-phenylalanine transmembrane transporter activity"/>
    <property type="evidence" value="ECO:0007669"/>
    <property type="project" value="TreeGrafter"/>
</dbReference>
<evidence type="ECO:0000256" key="6">
    <source>
        <dbReference type="ARBA" id="ARBA00022970"/>
    </source>
</evidence>
<feature type="transmembrane region" description="Helical" evidence="10">
    <location>
        <begin position="12"/>
        <end position="38"/>
    </location>
</feature>